<dbReference type="InterPro" id="IPR012347">
    <property type="entry name" value="Ferritin-like"/>
</dbReference>
<organism evidence="1 2">
    <name type="scientific">Postechiella marina</name>
    <dbReference type="NCBI Taxonomy" id="943941"/>
    <lineage>
        <taxon>Bacteria</taxon>
        <taxon>Pseudomonadati</taxon>
        <taxon>Bacteroidota</taxon>
        <taxon>Flavobacteriia</taxon>
        <taxon>Flavobacteriales</taxon>
        <taxon>Flavobacteriaceae</taxon>
        <taxon>Postechiella</taxon>
    </lineage>
</organism>
<dbReference type="Proteomes" id="UP001501496">
    <property type="component" value="Unassembled WGS sequence"/>
</dbReference>
<evidence type="ECO:0008006" key="3">
    <source>
        <dbReference type="Google" id="ProtNLM"/>
    </source>
</evidence>
<dbReference type="RefSeq" id="WP_344786882.1">
    <property type="nucleotide sequence ID" value="NZ_BAABCA010000002.1"/>
</dbReference>
<dbReference type="Gene3D" id="1.20.1260.10">
    <property type="match status" value="1"/>
</dbReference>
<sequence>MGVKRYDRILIKLNDLFVMNHQLEETFAKVQDNVEDRNLQSFVKQKIIERNQFGESLENELKKLETKTNNSLVLARRNGLKKFNFKRLLNFNDDIDLLKQVYKMMQLSVKKYNELLMEMHLPLSLCKLLIKQRDRIQNSLEVMQRETAIAIT</sequence>
<accession>A0ABP8C458</accession>
<comment type="caution">
    <text evidence="1">The sequence shown here is derived from an EMBL/GenBank/DDBJ whole genome shotgun (WGS) entry which is preliminary data.</text>
</comment>
<evidence type="ECO:0000313" key="2">
    <source>
        <dbReference type="Proteomes" id="UP001501496"/>
    </source>
</evidence>
<name>A0ABP8C458_9FLAO</name>
<reference evidence="2" key="1">
    <citation type="journal article" date="2019" name="Int. J. Syst. Evol. Microbiol.">
        <title>The Global Catalogue of Microorganisms (GCM) 10K type strain sequencing project: providing services to taxonomists for standard genome sequencing and annotation.</title>
        <authorList>
            <consortium name="The Broad Institute Genomics Platform"/>
            <consortium name="The Broad Institute Genome Sequencing Center for Infectious Disease"/>
            <person name="Wu L."/>
            <person name="Ma J."/>
        </authorList>
    </citation>
    <scope>NUCLEOTIDE SEQUENCE [LARGE SCALE GENOMIC DNA]</scope>
    <source>
        <strain evidence="2">JCM 17630</strain>
    </source>
</reference>
<protein>
    <recommendedName>
        <fullName evidence="3">DUF2383 domain-containing protein</fullName>
    </recommendedName>
</protein>
<proteinExistence type="predicted"/>
<dbReference type="EMBL" id="BAABCA010000002">
    <property type="protein sequence ID" value="GAA4232948.1"/>
    <property type="molecule type" value="Genomic_DNA"/>
</dbReference>
<keyword evidence="2" id="KW-1185">Reference proteome</keyword>
<evidence type="ECO:0000313" key="1">
    <source>
        <dbReference type="EMBL" id="GAA4232948.1"/>
    </source>
</evidence>
<gene>
    <name evidence="1" type="ORF">GCM10022291_08840</name>
</gene>